<reference evidence="3 4" key="1">
    <citation type="submission" date="2018-03" db="EMBL/GenBank/DDBJ databases">
        <title>Genomic Encyclopedia of Type Strains, Phase III (KMG-III): the genomes of soil and plant-associated and newly described type strains.</title>
        <authorList>
            <person name="Whitman W."/>
        </authorList>
    </citation>
    <scope>NUCLEOTIDE SEQUENCE [LARGE SCALE GENOMIC DNA]</scope>
    <source>
        <strain evidence="3 4">CGMCC 4.7067</strain>
    </source>
</reference>
<sequence>MSDALEALRRAPSDFAVTPEDIWDEHSRPHVKGINQTAMSAVEAQIDLAERSRRSSVYGLPVLGEGGHGKSHLLGQTRINVQMRGGFFVRLSILHLDQFWPNLVGSYREALTMPHRAARTGLAHLLETLAAKASVPDKVRRQVLGDRRPDAESASRFIEAVRELDPALGSARWTLKALVYLHSRDEFVSSAADEFLNGGEADVFHELGLSAANRTSPKGTVRDLSRLMSICGATVVAVDQVDDIVRASSNRTDQKRRVSAGALLDMLGVNLVDVRDETRRTTVLVACLRNTWREFASHTTATIAQRFEPPVYLDGAVPSPEVAADLLAAVLAPVYRETGFTPPYPSYPFPLKALDQAMNYSPRQLLRTASLHIHACVSAGAVTELERLDTVVQPATEDRTRAETEPLADLDAKYEQYRDEAVREEGASPEEEFRNLRPLLVAGLRAYRIEARRDRDAFEVSPSAGESQSYHVEVRDRSGERPKRLVFRAIATDNATSVFYRLRSFCNWAKLGEDDPIESHQGILWVTAPRDKWRKWSSSAKAWQWIEKVQRDGLEILASDEDYNAFAALARMESERVPHLDEWLRLRRPASRTNLMQALFGRPPETPAQQAPPIPVQPTGETRPDVKRTETVDHRVYIDVPLTSATAIANGGNAKGGSINVGALGDGATSNVGAIGEEGRGQLRISRSANGTPAPAPKAPVIGRSPELRPVYADLWAMPKHIGVFAGSGSGKTVLLRRIIETAALQGVSSIVLDPNNDLSRLGDRWPHAPSSWLDGDEAWAGEYGRTVEVLVWTPGRNRGRPLSFQPLPDFSAVVADDDEFEIAVDTAVASLVPRARIGKSTPRDDHARAVLRQALAAYARDGSSDFAGFLAYLEELPEGASSIGKAADIAAQIASTLRAAVVNDRVFAGAGRPLDPGVLLTPSKGKRARISVVNFMGLPTEEQRQGFVNQLELALFSWAKRNPADNGVPLSGLLVLDEAQTLAPSIGSTICLDSTLALVSQARKYGLGMLFATQSPKGIHNRIVGNCATHWYGRINAPSQIAAATEVAQSKGGSPVDLAHLAAGQFYLAADGSPTERVDVPMCLSHHPSTAPTAEEILAAVRRSGEEAGE</sequence>
<evidence type="ECO:0000313" key="3">
    <source>
        <dbReference type="EMBL" id="PRY54059.1"/>
    </source>
</evidence>
<dbReference type="OrthoDB" id="3881471at2"/>
<protein>
    <submittedName>
        <fullName evidence="3">Uncharacterized protein DUF87</fullName>
    </submittedName>
</protein>
<evidence type="ECO:0000259" key="2">
    <source>
        <dbReference type="SMART" id="SM00382"/>
    </source>
</evidence>
<dbReference type="InterPro" id="IPR051162">
    <property type="entry name" value="T4SS_component"/>
</dbReference>
<gene>
    <name evidence="3" type="ORF">B0I28_11620</name>
</gene>
<evidence type="ECO:0000256" key="1">
    <source>
        <dbReference type="SAM" id="MobiDB-lite"/>
    </source>
</evidence>
<dbReference type="AlphaFoldDB" id="A0A2T0U831"/>
<dbReference type="Pfam" id="PF01935">
    <property type="entry name" value="DUF87"/>
    <property type="match status" value="1"/>
</dbReference>
<feature type="region of interest" description="Disordered" evidence="1">
    <location>
        <begin position="602"/>
        <end position="626"/>
    </location>
</feature>
<accession>A0A2T0U831</accession>
<dbReference type="InterPro" id="IPR027417">
    <property type="entry name" value="P-loop_NTPase"/>
</dbReference>
<proteinExistence type="predicted"/>
<dbReference type="RefSeq" id="WP_106366817.1">
    <property type="nucleotide sequence ID" value="NZ_PVTJ01000016.1"/>
</dbReference>
<dbReference type="PANTHER" id="PTHR30121:SF6">
    <property type="entry name" value="SLR6007 PROTEIN"/>
    <property type="match status" value="1"/>
</dbReference>
<dbReference type="Proteomes" id="UP000238176">
    <property type="component" value="Unassembled WGS sequence"/>
</dbReference>
<dbReference type="PANTHER" id="PTHR30121">
    <property type="entry name" value="UNCHARACTERIZED PROTEIN YJGR-RELATED"/>
    <property type="match status" value="1"/>
</dbReference>
<name>A0A2T0U831_9ACTN</name>
<organism evidence="3 4">
    <name type="scientific">Glycomyces artemisiae</name>
    <dbReference type="NCBI Taxonomy" id="1076443"/>
    <lineage>
        <taxon>Bacteria</taxon>
        <taxon>Bacillati</taxon>
        <taxon>Actinomycetota</taxon>
        <taxon>Actinomycetes</taxon>
        <taxon>Glycomycetales</taxon>
        <taxon>Glycomycetaceae</taxon>
        <taxon>Glycomyces</taxon>
    </lineage>
</organism>
<dbReference type="SMART" id="SM00382">
    <property type="entry name" value="AAA"/>
    <property type="match status" value="1"/>
</dbReference>
<dbReference type="SUPFAM" id="SSF52540">
    <property type="entry name" value="P-loop containing nucleoside triphosphate hydrolases"/>
    <property type="match status" value="1"/>
</dbReference>
<comment type="caution">
    <text evidence="3">The sequence shown here is derived from an EMBL/GenBank/DDBJ whole genome shotgun (WGS) entry which is preliminary data.</text>
</comment>
<dbReference type="Gene3D" id="3.40.50.300">
    <property type="entry name" value="P-loop containing nucleotide triphosphate hydrolases"/>
    <property type="match status" value="2"/>
</dbReference>
<dbReference type="InterPro" id="IPR002789">
    <property type="entry name" value="HerA_central"/>
</dbReference>
<feature type="domain" description="AAA+ ATPase" evidence="2">
    <location>
        <begin position="718"/>
        <end position="1037"/>
    </location>
</feature>
<dbReference type="CDD" id="cd01127">
    <property type="entry name" value="TrwB_TraG_TraD_VirD4"/>
    <property type="match status" value="1"/>
</dbReference>
<dbReference type="InterPro" id="IPR003593">
    <property type="entry name" value="AAA+_ATPase"/>
</dbReference>
<dbReference type="EMBL" id="PVTJ01000016">
    <property type="protein sequence ID" value="PRY54059.1"/>
    <property type="molecule type" value="Genomic_DNA"/>
</dbReference>
<keyword evidence="4" id="KW-1185">Reference proteome</keyword>
<feature type="compositionally biased region" description="Pro residues" evidence="1">
    <location>
        <begin position="604"/>
        <end position="616"/>
    </location>
</feature>
<evidence type="ECO:0000313" key="4">
    <source>
        <dbReference type="Proteomes" id="UP000238176"/>
    </source>
</evidence>